<dbReference type="EMBL" id="BKAG01000052">
    <property type="protein sequence ID" value="GEP45556.1"/>
    <property type="molecule type" value="Genomic_DNA"/>
</dbReference>
<proteinExistence type="inferred from homology"/>
<evidence type="ECO:0000256" key="4">
    <source>
        <dbReference type="ARBA" id="ARBA00022840"/>
    </source>
</evidence>
<dbReference type="PANTHER" id="PTHR45766">
    <property type="entry name" value="DNA ANNEALING HELICASE AND ENDONUCLEASE ZRANB3 FAMILY MEMBER"/>
    <property type="match status" value="1"/>
</dbReference>
<evidence type="ECO:0000259" key="10">
    <source>
        <dbReference type="PROSITE" id="PS51194"/>
    </source>
</evidence>
<dbReference type="InterPro" id="IPR023949">
    <property type="entry name" value="Helicase_RapA"/>
</dbReference>
<dbReference type="HAMAP" id="MF_01821">
    <property type="entry name" value="Helicase_RapA"/>
    <property type="match status" value="1"/>
</dbReference>
<dbReference type="Gene3D" id="2.30.30.140">
    <property type="match status" value="1"/>
</dbReference>
<dbReference type="Gene3D" id="6.10.140.1500">
    <property type="match status" value="1"/>
</dbReference>
<dbReference type="GO" id="GO:0003677">
    <property type="term" value="F:DNA binding"/>
    <property type="evidence" value="ECO:0007669"/>
    <property type="project" value="UniProtKB-KW"/>
</dbReference>
<sequence>MDQPLPGQRWVSNNEPELGLGVVMKAQYGRIELFFPAAGEMRQYSLTGAPLRRVRFQPGDTIKTHEGKQIEVESTEERQGMLFYIGNDGEISEAELADTISFSKPEDRLMASQIDELTTFDLRVEALQRRAQIRQSAVRGFCGGRVDLLPHQMFIANEVGSRLVPRVLLADEVGLGKTIEAGLILHRLHLTGRAERVLILVPDALVHQWFVELYRRFNLRFSIFDEARCDEIETSEEDANPFLESQLVICSTSFLAKAPNRAAQVEAAGWDLLIVDEAHHLEWSTKEASPSYTMVEALASKIQGLLLLTATPQQLGPEGHFARLRLLDANRYADLAQFLEETKHYEEVASAVDKLLGGKNLTAADQKVFAKKSPHVQELAVATKAGTEGAREKLVAALLDEFGTGRVMFRNTRAALSGFPERKAHLAPIEAGDDPIEAKVKWLAALLKKHGEQKVLLICRTKKLAEDIHERLVREINVTAALFHEGLTLMQRDRQAAFFAEEEEGARILLCSEIGSEGRNFQFAHHLVLFDLPQDPELLEQRIGRLDRIGQTSTIHVHVPYLKGTGEEVLARWYDDGLNAFEKNLHGATEIAQGLRESLKPLMEDFSEKGLTAFLKETKTLRSQVTKKLERGHDRLLELNSCKPEQAETVIDVIRKQDADDEFEEFFVRLADHFGLEIEEMENRSYVFKRGDLITDAFPSLPEEGLTVTFDRQRAITRENIAFLTIDHPIVRGALDLLLSGEAGNSGFAAWRGCSSEGLILETHYVVEVVAPAALHADRFLAPAPIRVVVDHANKDLRADSSYLHAKLDKSNPTRLLEKAPVRKKLFPAMMSASRKIAEAEMQKLVTEATATMKAQIQAEIDRLEDLRQLNDHVRPEEIEALKAQITSLEEAIGGARIRLDALMLVLQSK</sequence>
<feature type="domain" description="Helicase ATP-binding" evidence="9">
    <location>
        <begin position="158"/>
        <end position="330"/>
    </location>
</feature>
<dbReference type="CDD" id="cd18011">
    <property type="entry name" value="DEXDc_RapA"/>
    <property type="match status" value="1"/>
</dbReference>
<dbReference type="Proteomes" id="UP000321577">
    <property type="component" value="Unassembled WGS sequence"/>
</dbReference>
<comment type="caution">
    <text evidence="11">The sequence shown here is derived from an EMBL/GenBank/DDBJ whole genome shotgun (WGS) entry which is preliminary data.</text>
</comment>
<dbReference type="InterPro" id="IPR038718">
    <property type="entry name" value="SNF2-like_sf"/>
</dbReference>
<dbReference type="NCBIfam" id="NF003426">
    <property type="entry name" value="PRK04914.1"/>
    <property type="match status" value="1"/>
</dbReference>
<evidence type="ECO:0000259" key="9">
    <source>
        <dbReference type="PROSITE" id="PS51192"/>
    </source>
</evidence>
<dbReference type="Pfam" id="PF18339">
    <property type="entry name" value="Tudor_1_RapA"/>
    <property type="match status" value="1"/>
</dbReference>
<evidence type="ECO:0000256" key="1">
    <source>
        <dbReference type="ARBA" id="ARBA00022741"/>
    </source>
</evidence>
<dbReference type="InterPro" id="IPR027417">
    <property type="entry name" value="P-loop_NTPase"/>
</dbReference>
<dbReference type="Pfam" id="PF00176">
    <property type="entry name" value="SNF2-rel_dom"/>
    <property type="match status" value="1"/>
</dbReference>
<dbReference type="GO" id="GO:0006355">
    <property type="term" value="P:regulation of DNA-templated transcription"/>
    <property type="evidence" value="ECO:0007669"/>
    <property type="project" value="InterPro"/>
</dbReference>
<dbReference type="InterPro" id="IPR022737">
    <property type="entry name" value="RapA_C"/>
</dbReference>
<reference evidence="11 12" key="1">
    <citation type="submission" date="2019-07" db="EMBL/GenBank/DDBJ databases">
        <title>Whole genome shotgun sequence of Brevifollis gellanilyticus NBRC 108608.</title>
        <authorList>
            <person name="Hosoyama A."/>
            <person name="Uohara A."/>
            <person name="Ohji S."/>
            <person name="Ichikawa N."/>
        </authorList>
    </citation>
    <scope>NUCLEOTIDE SEQUENCE [LARGE SCALE GENOMIC DNA]</scope>
    <source>
        <strain evidence="11 12">NBRC 108608</strain>
    </source>
</reference>
<keyword evidence="4" id="KW-0067">ATP-binding</keyword>
<dbReference type="InterPro" id="IPR014001">
    <property type="entry name" value="Helicase_ATP-bd"/>
</dbReference>
<evidence type="ECO:0000256" key="6">
    <source>
        <dbReference type="ARBA" id="ARBA00023125"/>
    </source>
</evidence>
<name>A0A512MFT1_9BACT</name>
<accession>A0A512MFT1</accession>
<dbReference type="RefSeq" id="WP_146854569.1">
    <property type="nucleotide sequence ID" value="NZ_BKAG01000052.1"/>
</dbReference>
<dbReference type="GO" id="GO:0005524">
    <property type="term" value="F:ATP binding"/>
    <property type="evidence" value="ECO:0007669"/>
    <property type="project" value="UniProtKB-KW"/>
</dbReference>
<dbReference type="OrthoDB" id="9760715at2"/>
<keyword evidence="3" id="KW-0347">Helicase</keyword>
<organism evidence="11 12">
    <name type="scientific">Brevifollis gellanilyticus</name>
    <dbReference type="NCBI Taxonomy" id="748831"/>
    <lineage>
        <taxon>Bacteria</taxon>
        <taxon>Pseudomonadati</taxon>
        <taxon>Verrucomicrobiota</taxon>
        <taxon>Verrucomicrobiia</taxon>
        <taxon>Verrucomicrobiales</taxon>
        <taxon>Verrucomicrobiaceae</taxon>
    </lineage>
</organism>
<keyword evidence="5" id="KW-0805">Transcription regulation</keyword>
<dbReference type="Gene3D" id="2.30.30.930">
    <property type="match status" value="1"/>
</dbReference>
<evidence type="ECO:0000313" key="12">
    <source>
        <dbReference type="Proteomes" id="UP000321577"/>
    </source>
</evidence>
<keyword evidence="6" id="KW-0238">DNA-binding</keyword>
<dbReference type="Pfam" id="PF18337">
    <property type="entry name" value="Tudor_RapA"/>
    <property type="match status" value="1"/>
</dbReference>
<feature type="domain" description="Helicase C-terminal" evidence="10">
    <location>
        <begin position="439"/>
        <end position="607"/>
    </location>
</feature>
<evidence type="ECO:0000256" key="2">
    <source>
        <dbReference type="ARBA" id="ARBA00022801"/>
    </source>
</evidence>
<dbReference type="InterPro" id="IPR049730">
    <property type="entry name" value="SNF2/RAD54-like_C"/>
</dbReference>
<dbReference type="GO" id="GO:0016817">
    <property type="term" value="F:hydrolase activity, acting on acid anhydrides"/>
    <property type="evidence" value="ECO:0007669"/>
    <property type="project" value="InterPro"/>
</dbReference>
<dbReference type="Gene3D" id="3.30.360.80">
    <property type="match status" value="1"/>
</dbReference>
<evidence type="ECO:0000256" key="3">
    <source>
        <dbReference type="ARBA" id="ARBA00022806"/>
    </source>
</evidence>
<dbReference type="PANTHER" id="PTHR45766:SF6">
    <property type="entry name" value="SWI_SNF-RELATED MATRIX-ASSOCIATED ACTIN-DEPENDENT REGULATOR OF CHROMATIN SUBFAMILY A-LIKE PROTEIN 1"/>
    <property type="match status" value="1"/>
</dbReference>
<keyword evidence="7" id="KW-0010">Activator</keyword>
<dbReference type="InterPro" id="IPR000330">
    <property type="entry name" value="SNF2_N"/>
</dbReference>
<dbReference type="InterPro" id="IPR001650">
    <property type="entry name" value="Helicase_C-like"/>
</dbReference>
<dbReference type="Gene3D" id="3.40.50.300">
    <property type="entry name" value="P-loop containing nucleotide triphosphate hydrolases"/>
    <property type="match status" value="1"/>
</dbReference>
<evidence type="ECO:0000256" key="5">
    <source>
        <dbReference type="ARBA" id="ARBA00023015"/>
    </source>
</evidence>
<evidence type="ECO:0000256" key="8">
    <source>
        <dbReference type="ARBA" id="ARBA00023163"/>
    </source>
</evidence>
<dbReference type="SMART" id="SM00490">
    <property type="entry name" value="HELICc"/>
    <property type="match status" value="1"/>
</dbReference>
<dbReference type="SUPFAM" id="SSF52540">
    <property type="entry name" value="P-loop containing nucleoside triphosphate hydrolases"/>
    <property type="match status" value="2"/>
</dbReference>
<keyword evidence="12" id="KW-1185">Reference proteome</keyword>
<keyword evidence="8" id="KW-0804">Transcription</keyword>
<dbReference type="PROSITE" id="PS51192">
    <property type="entry name" value="HELICASE_ATP_BIND_1"/>
    <property type="match status" value="1"/>
</dbReference>
<keyword evidence="2" id="KW-0378">Hydrolase</keyword>
<evidence type="ECO:0000256" key="7">
    <source>
        <dbReference type="ARBA" id="ARBA00023159"/>
    </source>
</evidence>
<dbReference type="InterPro" id="IPR057342">
    <property type="entry name" value="DEXDc_RapA"/>
</dbReference>
<dbReference type="AlphaFoldDB" id="A0A512MFT1"/>
<dbReference type="SMART" id="SM00487">
    <property type="entry name" value="DEXDc"/>
    <property type="match status" value="1"/>
</dbReference>
<evidence type="ECO:0000313" key="11">
    <source>
        <dbReference type="EMBL" id="GEP45556.1"/>
    </source>
</evidence>
<dbReference type="InterPro" id="IPR040765">
    <property type="entry name" value="Tudor_1_RapA"/>
</dbReference>
<gene>
    <name evidence="11" type="primary">rapA</name>
    <name evidence="11" type="ORF">BGE01nite_48470</name>
</gene>
<dbReference type="CDD" id="cd18793">
    <property type="entry name" value="SF2_C_SNF"/>
    <property type="match status" value="1"/>
</dbReference>
<dbReference type="Pfam" id="PF00271">
    <property type="entry name" value="Helicase_C"/>
    <property type="match status" value="1"/>
</dbReference>
<dbReference type="InterPro" id="IPR040766">
    <property type="entry name" value="Tudor_2_RapA"/>
</dbReference>
<keyword evidence="1" id="KW-0547">Nucleotide-binding</keyword>
<dbReference type="PROSITE" id="PS51194">
    <property type="entry name" value="HELICASE_CTER"/>
    <property type="match status" value="1"/>
</dbReference>
<dbReference type="GO" id="GO:0004386">
    <property type="term" value="F:helicase activity"/>
    <property type="evidence" value="ECO:0007669"/>
    <property type="project" value="UniProtKB-KW"/>
</dbReference>
<dbReference type="Gene3D" id="3.40.50.10810">
    <property type="entry name" value="Tandem AAA-ATPase domain"/>
    <property type="match status" value="1"/>
</dbReference>
<protein>
    <submittedName>
        <fullName evidence="11">RNA polymerase-associated protein RapA</fullName>
    </submittedName>
</protein>
<dbReference type="Pfam" id="PF12137">
    <property type="entry name" value="RapA_C"/>
    <property type="match status" value="1"/>
</dbReference>